<dbReference type="AlphaFoldDB" id="A0A645CYW6"/>
<proteinExistence type="predicted"/>
<protein>
    <submittedName>
        <fullName evidence="1">Uncharacterized protein</fullName>
    </submittedName>
</protein>
<evidence type="ECO:0000313" key="1">
    <source>
        <dbReference type="EMBL" id="MPM82346.1"/>
    </source>
</evidence>
<sequence>MVFLRHIGQFIGHTHGHEDRHTRADANDLNVFDLAQPAEQLFQQLGRQGQRVTARKQHVAYLRGAFKVLDLGFKISSREGLGGVAHNTGTGAVPAVRGALRGHQHQHTVRVAVYQARHRGVAVFVQGIFHHACKDIDLACSGDDLLANGVIRIVGVNE</sequence>
<organism evidence="1">
    <name type="scientific">bioreactor metagenome</name>
    <dbReference type="NCBI Taxonomy" id="1076179"/>
    <lineage>
        <taxon>unclassified sequences</taxon>
        <taxon>metagenomes</taxon>
        <taxon>ecological metagenomes</taxon>
    </lineage>
</organism>
<comment type="caution">
    <text evidence="1">The sequence shown here is derived from an EMBL/GenBank/DDBJ whole genome shotgun (WGS) entry which is preliminary data.</text>
</comment>
<reference evidence="1" key="1">
    <citation type="submission" date="2019-08" db="EMBL/GenBank/DDBJ databases">
        <authorList>
            <person name="Kucharzyk K."/>
            <person name="Murdoch R.W."/>
            <person name="Higgins S."/>
            <person name="Loffler F."/>
        </authorList>
    </citation>
    <scope>NUCLEOTIDE SEQUENCE</scope>
</reference>
<gene>
    <name evidence="1" type="ORF">SDC9_129407</name>
</gene>
<name>A0A645CYW6_9ZZZZ</name>
<accession>A0A645CYW6</accession>
<dbReference type="EMBL" id="VSSQ01031454">
    <property type="protein sequence ID" value="MPM82346.1"/>
    <property type="molecule type" value="Genomic_DNA"/>
</dbReference>